<dbReference type="PROSITE" id="PS50035">
    <property type="entry name" value="PLD"/>
    <property type="match status" value="2"/>
</dbReference>
<evidence type="ECO:0000256" key="1">
    <source>
        <dbReference type="ARBA" id="ARBA00004236"/>
    </source>
</evidence>
<keyword evidence="6 9" id="KW-1133">Transmembrane helix</keyword>
<evidence type="ECO:0000256" key="4">
    <source>
        <dbReference type="ARBA" id="ARBA00022692"/>
    </source>
</evidence>
<dbReference type="NCBIfam" id="TIGR04265">
    <property type="entry name" value="bac_cardiolipin"/>
    <property type="match status" value="1"/>
</dbReference>
<evidence type="ECO:0000256" key="2">
    <source>
        <dbReference type="ARBA" id="ARBA00022475"/>
    </source>
</evidence>
<dbReference type="Proteomes" id="UP001168640">
    <property type="component" value="Unassembled WGS sequence"/>
</dbReference>
<keyword evidence="12" id="KW-1185">Reference proteome</keyword>
<dbReference type="EMBL" id="JAUMIS010000001">
    <property type="protein sequence ID" value="MDO3720642.1"/>
    <property type="molecule type" value="Genomic_DNA"/>
</dbReference>
<dbReference type="Pfam" id="PF13091">
    <property type="entry name" value="PLDc_2"/>
    <property type="match status" value="2"/>
</dbReference>
<keyword evidence="7 9" id="KW-0472">Membrane</keyword>
<dbReference type="InterPro" id="IPR022924">
    <property type="entry name" value="Cardiolipin_synthase"/>
</dbReference>
<dbReference type="Gene3D" id="3.30.870.10">
    <property type="entry name" value="Endonuclease Chain A"/>
    <property type="match status" value="2"/>
</dbReference>
<dbReference type="InterPro" id="IPR025202">
    <property type="entry name" value="PLD-like_dom"/>
</dbReference>
<keyword evidence="3" id="KW-0808">Transferase</keyword>
<proteinExistence type="predicted"/>
<keyword evidence="2" id="KW-1003">Cell membrane</keyword>
<feature type="domain" description="PLD phosphodiesterase" evidence="10">
    <location>
        <begin position="208"/>
        <end position="235"/>
    </location>
</feature>
<evidence type="ECO:0000256" key="7">
    <source>
        <dbReference type="ARBA" id="ARBA00023136"/>
    </source>
</evidence>
<dbReference type="SMART" id="SM00155">
    <property type="entry name" value="PLDc"/>
    <property type="match status" value="2"/>
</dbReference>
<dbReference type="SUPFAM" id="SSF56024">
    <property type="entry name" value="Phospholipase D/nuclease"/>
    <property type="match status" value="2"/>
</dbReference>
<comment type="subcellular location">
    <subcellularLocation>
        <location evidence="1">Cell membrane</location>
    </subcellularLocation>
</comment>
<evidence type="ECO:0000256" key="8">
    <source>
        <dbReference type="NCBIfam" id="TIGR04265"/>
    </source>
</evidence>
<sequence>MIGLLVTGFYAMGIIMALHAALTTRTSTGAVAWTLSLVTMPFVAVPAYAVFGRNQFEGMADAYEERANEIDPILDGYRELLGPWTVPRSEAPSWYNAVHQLAEFGLVRGNTVELLINGEATFDSILRGIAEAERYILFQFYMIHDDGLGRRVKDALAERARAGVKVMVLYDEVGSSRLTEAYLADMQAAGIQVSSFKPNQGVGNRFQLNFRNHRKMVVVDGRTAWVGGHNVGDEYLGLDPDFSPWRDTHVKIEGPAAIQVQLTILWDWYWATRELPELVWTPTPVTNADQQVMILPTAPIGHLEKASLFFVSALSAARERIWLSAPYFVPDEAVMKALQLAALRGVDVRIITTGKPDSWPVYLAAFHYIEELRGLGIRFYAYQPGFLHEKVALIDDRISSVGTHNFDNRSFRLNFEVAAVIVDEGFAQQMEAMFEQDFDHAEPIDPESLEDRPLWWRLGVKLSRLAAPVL</sequence>
<evidence type="ECO:0000259" key="10">
    <source>
        <dbReference type="PROSITE" id="PS50035"/>
    </source>
</evidence>
<protein>
    <recommendedName>
        <fullName evidence="8">Cardiolipin synthase</fullName>
        <ecNumber evidence="8">2.7.8.-</ecNumber>
    </recommendedName>
</protein>
<dbReference type="InterPro" id="IPR001736">
    <property type="entry name" value="PLipase_D/transphosphatidylase"/>
</dbReference>
<accession>A0ABT8VXC8</accession>
<dbReference type="PANTHER" id="PTHR21248:SF22">
    <property type="entry name" value="PHOSPHOLIPASE D"/>
    <property type="match status" value="1"/>
</dbReference>
<evidence type="ECO:0000313" key="12">
    <source>
        <dbReference type="Proteomes" id="UP001168640"/>
    </source>
</evidence>
<dbReference type="CDD" id="cd09155">
    <property type="entry name" value="PLDc_PaCLS_like_1"/>
    <property type="match status" value="1"/>
</dbReference>
<name>A0ABT8VXC8_9GAMM</name>
<evidence type="ECO:0000256" key="9">
    <source>
        <dbReference type="SAM" id="Phobius"/>
    </source>
</evidence>
<feature type="transmembrane region" description="Helical" evidence="9">
    <location>
        <begin position="30"/>
        <end position="51"/>
    </location>
</feature>
<keyword evidence="5" id="KW-0677">Repeat</keyword>
<evidence type="ECO:0000256" key="6">
    <source>
        <dbReference type="ARBA" id="ARBA00022989"/>
    </source>
</evidence>
<organism evidence="11 12">
    <name type="scientific">Marinobacter suaedae</name>
    <dbReference type="NCBI Taxonomy" id="3057675"/>
    <lineage>
        <taxon>Bacteria</taxon>
        <taxon>Pseudomonadati</taxon>
        <taxon>Pseudomonadota</taxon>
        <taxon>Gammaproteobacteria</taxon>
        <taxon>Pseudomonadales</taxon>
        <taxon>Marinobacteraceae</taxon>
        <taxon>Marinobacter</taxon>
    </lineage>
</organism>
<evidence type="ECO:0000313" key="11">
    <source>
        <dbReference type="EMBL" id="MDO3720642.1"/>
    </source>
</evidence>
<dbReference type="RefSeq" id="WP_302908789.1">
    <property type="nucleotide sequence ID" value="NZ_JAUMIS010000001.1"/>
</dbReference>
<dbReference type="PANTHER" id="PTHR21248">
    <property type="entry name" value="CARDIOLIPIN SYNTHASE"/>
    <property type="match status" value="1"/>
</dbReference>
<evidence type="ECO:0000256" key="3">
    <source>
        <dbReference type="ARBA" id="ARBA00022679"/>
    </source>
</evidence>
<feature type="domain" description="PLD phosphodiesterase" evidence="10">
    <location>
        <begin position="383"/>
        <end position="410"/>
    </location>
</feature>
<gene>
    <name evidence="11" type="primary">cls</name>
    <name evidence="11" type="ORF">QVZ43_02840</name>
</gene>
<dbReference type="EC" id="2.7.8.-" evidence="8"/>
<comment type="caution">
    <text evidence="11">The sequence shown here is derived from an EMBL/GenBank/DDBJ whole genome shotgun (WGS) entry which is preliminary data.</text>
</comment>
<keyword evidence="4 9" id="KW-0812">Transmembrane</keyword>
<evidence type="ECO:0000256" key="5">
    <source>
        <dbReference type="ARBA" id="ARBA00022737"/>
    </source>
</evidence>
<reference evidence="11" key="1">
    <citation type="submission" date="2023-07" db="EMBL/GenBank/DDBJ databases">
        <title>Marinobacter sp. chi1 genome sequencing and assembly.</title>
        <authorList>
            <person name="Park S."/>
        </authorList>
    </citation>
    <scope>NUCLEOTIDE SEQUENCE</scope>
    <source>
        <strain evidence="11">Chi1</strain>
    </source>
</reference>